<dbReference type="RefSeq" id="WP_093172030.1">
    <property type="nucleotide sequence ID" value="NZ_FNCN01000019.1"/>
</dbReference>
<feature type="region of interest" description="Disordered" evidence="1">
    <location>
        <begin position="92"/>
        <end position="117"/>
    </location>
</feature>
<dbReference type="InterPro" id="IPR049975">
    <property type="entry name" value="SAV_915-like_dom"/>
</dbReference>
<evidence type="ECO:0000259" key="2">
    <source>
        <dbReference type="Pfam" id="PF07179"/>
    </source>
</evidence>
<dbReference type="Proteomes" id="UP000198923">
    <property type="component" value="Unassembled WGS sequence"/>
</dbReference>
<dbReference type="AlphaFoldDB" id="A0A1G8E2H8"/>
<keyword evidence="4" id="KW-1185">Reference proteome</keyword>
<dbReference type="EMBL" id="FNCN01000019">
    <property type="protein sequence ID" value="SDH64172.1"/>
    <property type="molecule type" value="Genomic_DNA"/>
</dbReference>
<sequence>MIHDGEGEGALLVPVRGGGGTVALRYFRTAAGQRTVVGFTSRERLVGVFGERQESVRLSVPALRAMVGGLGTVEIIVDPTGAAEGDRGICEAGGWRPARERGRGAPAPRCGNRSMVR</sequence>
<dbReference type="Pfam" id="PF07179">
    <property type="entry name" value="SseB"/>
    <property type="match status" value="1"/>
</dbReference>
<protein>
    <submittedName>
        <fullName evidence="3">SseB protein N-terminal domain-containing protein</fullName>
    </submittedName>
</protein>
<dbReference type="OrthoDB" id="4238227at2"/>
<feature type="domain" description="SseB protein N-terminal" evidence="2">
    <location>
        <begin position="10"/>
        <end position="81"/>
    </location>
</feature>
<organism evidence="3 4">
    <name type="scientific">Sinosporangium album</name>
    <dbReference type="NCBI Taxonomy" id="504805"/>
    <lineage>
        <taxon>Bacteria</taxon>
        <taxon>Bacillati</taxon>
        <taxon>Actinomycetota</taxon>
        <taxon>Actinomycetes</taxon>
        <taxon>Streptosporangiales</taxon>
        <taxon>Streptosporangiaceae</taxon>
        <taxon>Sinosporangium</taxon>
    </lineage>
</organism>
<reference evidence="3 4" key="1">
    <citation type="submission" date="2016-10" db="EMBL/GenBank/DDBJ databases">
        <authorList>
            <person name="de Groot N.N."/>
        </authorList>
    </citation>
    <scope>NUCLEOTIDE SEQUENCE [LARGE SCALE GENOMIC DNA]</scope>
    <source>
        <strain evidence="3 4">CPCC 201354</strain>
    </source>
</reference>
<evidence type="ECO:0000256" key="1">
    <source>
        <dbReference type="SAM" id="MobiDB-lite"/>
    </source>
</evidence>
<dbReference type="NCBIfam" id="NF042914">
    <property type="entry name" value="SAV915_dom"/>
    <property type="match status" value="1"/>
</dbReference>
<evidence type="ECO:0000313" key="3">
    <source>
        <dbReference type="EMBL" id="SDH64172.1"/>
    </source>
</evidence>
<gene>
    <name evidence="3" type="ORF">SAMN05421505_11988</name>
</gene>
<evidence type="ECO:0000313" key="4">
    <source>
        <dbReference type="Proteomes" id="UP000198923"/>
    </source>
</evidence>
<accession>A0A1G8E2H8</accession>
<name>A0A1G8E2H8_9ACTN</name>
<proteinExistence type="predicted"/>
<dbReference type="InterPro" id="IPR009839">
    <property type="entry name" value="SseB_N"/>
</dbReference>